<evidence type="ECO:0000313" key="2">
    <source>
        <dbReference type="EMBL" id="ANK11999.1"/>
    </source>
</evidence>
<dbReference type="KEGG" id="pns:A9D12_02575"/>
<organism evidence="2 3">
    <name type="scientific">Erythrobacter neustonensis</name>
    <dbReference type="NCBI Taxonomy" id="1112"/>
    <lineage>
        <taxon>Bacteria</taxon>
        <taxon>Pseudomonadati</taxon>
        <taxon>Pseudomonadota</taxon>
        <taxon>Alphaproteobacteria</taxon>
        <taxon>Sphingomonadales</taxon>
        <taxon>Erythrobacteraceae</taxon>
        <taxon>Erythrobacter/Porphyrobacter group</taxon>
        <taxon>Erythrobacter</taxon>
    </lineage>
</organism>
<dbReference type="STRING" id="1112.A9D12_02575"/>
<evidence type="ECO:0008006" key="4">
    <source>
        <dbReference type="Google" id="ProtNLM"/>
    </source>
</evidence>
<feature type="signal peptide" evidence="1">
    <location>
        <begin position="1"/>
        <end position="25"/>
    </location>
</feature>
<feature type="chain" id="PRO_5008251680" description="Alpha/beta hydrolase" evidence="1">
    <location>
        <begin position="26"/>
        <end position="363"/>
    </location>
</feature>
<sequence length="363" mass="37834">MPVMNRVIALAAAALAMLLPAAASVAQTHAGPGARVVSTIRWVEEWDAASGQWVRVADGGQVFSAAAAAPAGTAEPLVTVSRAGAVIVTETIRETHPVRFIAQPVQRGSAGVGIATFGPFRVLDERRAALVGATDAASPQAFAAMMARYPGLSVIEFVDAPGTTHDLANLRLGRAIRAAGLATHVPAGGSARSGAVELFLAGTQRTVDEGALFAVHSWRDERGREPGDFAAEAPENKLYLDYYAEMGMSGDQARAFYAMTNSVPHSGALWLEGAEMARWIAPASRTIDGRVERALRMALRRSGQSLAAALGARLTLPALALAPRPAREAEDSQLAPRLAPQLAFASFGAQGGAALLDSWAVSP</sequence>
<proteinExistence type="predicted"/>
<keyword evidence="1" id="KW-0732">Signal</keyword>
<dbReference type="Proteomes" id="UP000078263">
    <property type="component" value="Chromosome"/>
</dbReference>
<dbReference type="OrthoDB" id="6198264at2"/>
<dbReference type="EMBL" id="CP016033">
    <property type="protein sequence ID" value="ANK11999.1"/>
    <property type="molecule type" value="Genomic_DNA"/>
</dbReference>
<gene>
    <name evidence="2" type="ORF">A9D12_02575</name>
</gene>
<evidence type="ECO:0000256" key="1">
    <source>
        <dbReference type="SAM" id="SignalP"/>
    </source>
</evidence>
<accession>A0A192D2L2</accession>
<protein>
    <recommendedName>
        <fullName evidence="4">Alpha/beta hydrolase</fullName>
    </recommendedName>
</protein>
<name>A0A192D2L2_9SPHN</name>
<evidence type="ECO:0000313" key="3">
    <source>
        <dbReference type="Proteomes" id="UP000078263"/>
    </source>
</evidence>
<dbReference type="AlphaFoldDB" id="A0A192D2L2"/>
<keyword evidence="3" id="KW-1185">Reference proteome</keyword>
<reference evidence="2 3" key="1">
    <citation type="submission" date="2016-05" db="EMBL/GenBank/DDBJ databases">
        <title>Compelete Genome Sequence of Bacteriochlorophyll-Synthesizing Bacterium Porphyrobacter neustonensis DSM 9434.</title>
        <authorList>
            <person name="Shi X.-L."/>
            <person name="Wu Y.-H."/>
            <person name="Cheng H."/>
            <person name="Xu L."/>
            <person name="Zhang X.-Q."/>
            <person name="Wang C.-S."/>
            <person name="Xu X.-W."/>
        </authorList>
    </citation>
    <scope>NUCLEOTIDE SEQUENCE [LARGE SCALE GENOMIC DNA]</scope>
    <source>
        <strain evidence="2 3">DSM 9434</strain>
    </source>
</reference>